<keyword evidence="1" id="KW-0472">Membrane</keyword>
<name>A0ABW3KSK9_9FLAO</name>
<comment type="caution">
    <text evidence="2">The sequence shown here is derived from an EMBL/GenBank/DDBJ whole genome shotgun (WGS) entry which is preliminary data.</text>
</comment>
<dbReference type="EMBL" id="JBHTKM010000063">
    <property type="protein sequence ID" value="MFD1016026.1"/>
    <property type="molecule type" value="Genomic_DNA"/>
</dbReference>
<accession>A0ABW3KSK9</accession>
<sequence length="230" mass="26873">MDAVKHLLLTRFKTLTLILVAISFSLVLLMLRMKLHQSFFFLFLIWNLFLAVIPYLITLYLSAKPHLSLWTFILGFMVWVLFLPNAPYIVTDLIHLRRANVTYLWLDILVVLSFALSALFLFYLTLIDMQHLIKANFKTKLPMVTLTNGLLFLCSFGVYLGRFLRYNSWDIISAPKSLFTTIFNMLKAPYQHQAIWLFTLGFGCFLSLGFWMFKHIRSPQQEQTNKSAIV</sequence>
<dbReference type="InterPro" id="IPR009793">
    <property type="entry name" value="DUF1361"/>
</dbReference>
<feature type="transmembrane region" description="Helical" evidence="1">
    <location>
        <begin position="141"/>
        <end position="160"/>
    </location>
</feature>
<gene>
    <name evidence="2" type="ORF">ACFQ13_08860</name>
</gene>
<feature type="transmembrane region" description="Helical" evidence="1">
    <location>
        <begin position="194"/>
        <end position="213"/>
    </location>
</feature>
<protein>
    <submittedName>
        <fullName evidence="2">DUF1361 domain-containing protein</fullName>
    </submittedName>
</protein>
<organism evidence="2 3">
    <name type="scientific">Winogradskyella rapida</name>
    <dbReference type="NCBI Taxonomy" id="549701"/>
    <lineage>
        <taxon>Bacteria</taxon>
        <taxon>Pseudomonadati</taxon>
        <taxon>Bacteroidota</taxon>
        <taxon>Flavobacteriia</taxon>
        <taxon>Flavobacteriales</taxon>
        <taxon>Flavobacteriaceae</taxon>
        <taxon>Winogradskyella</taxon>
    </lineage>
</organism>
<keyword evidence="3" id="KW-1185">Reference proteome</keyword>
<feature type="transmembrane region" description="Helical" evidence="1">
    <location>
        <begin position="69"/>
        <end position="90"/>
    </location>
</feature>
<keyword evidence="1" id="KW-0812">Transmembrane</keyword>
<dbReference type="Proteomes" id="UP001597086">
    <property type="component" value="Unassembled WGS sequence"/>
</dbReference>
<evidence type="ECO:0000313" key="2">
    <source>
        <dbReference type="EMBL" id="MFD1016026.1"/>
    </source>
</evidence>
<proteinExistence type="predicted"/>
<feature type="transmembrane region" description="Helical" evidence="1">
    <location>
        <begin position="102"/>
        <end position="129"/>
    </location>
</feature>
<keyword evidence="1" id="KW-1133">Transmembrane helix</keyword>
<evidence type="ECO:0000313" key="3">
    <source>
        <dbReference type="Proteomes" id="UP001597086"/>
    </source>
</evidence>
<feature type="transmembrane region" description="Helical" evidence="1">
    <location>
        <begin position="12"/>
        <end position="33"/>
    </location>
</feature>
<feature type="transmembrane region" description="Helical" evidence="1">
    <location>
        <begin position="39"/>
        <end position="57"/>
    </location>
</feature>
<dbReference type="RefSeq" id="WP_386116371.1">
    <property type="nucleotide sequence ID" value="NZ_JBHTKM010000063.1"/>
</dbReference>
<dbReference type="Pfam" id="PF07099">
    <property type="entry name" value="DUF1361"/>
    <property type="match status" value="1"/>
</dbReference>
<evidence type="ECO:0000256" key="1">
    <source>
        <dbReference type="SAM" id="Phobius"/>
    </source>
</evidence>
<reference evidence="3" key="1">
    <citation type="journal article" date="2019" name="Int. J. Syst. Evol. Microbiol.">
        <title>The Global Catalogue of Microorganisms (GCM) 10K type strain sequencing project: providing services to taxonomists for standard genome sequencing and annotation.</title>
        <authorList>
            <consortium name="The Broad Institute Genomics Platform"/>
            <consortium name="The Broad Institute Genome Sequencing Center for Infectious Disease"/>
            <person name="Wu L."/>
            <person name="Ma J."/>
        </authorList>
    </citation>
    <scope>NUCLEOTIDE SEQUENCE [LARGE SCALE GENOMIC DNA]</scope>
    <source>
        <strain evidence="3">CCUG 56098</strain>
    </source>
</reference>